<name>A0ABV5R4Q8_9ACTN</name>
<keyword evidence="1" id="KW-0732">Signal</keyword>
<dbReference type="InterPro" id="IPR013783">
    <property type="entry name" value="Ig-like_fold"/>
</dbReference>
<evidence type="ECO:0000313" key="3">
    <source>
        <dbReference type="EMBL" id="MFB9571944.1"/>
    </source>
</evidence>
<organism evidence="3 4">
    <name type="scientific">Streptomyces yanii</name>
    <dbReference type="NCBI Taxonomy" id="78510"/>
    <lineage>
        <taxon>Bacteria</taxon>
        <taxon>Bacillati</taxon>
        <taxon>Actinomycetota</taxon>
        <taxon>Actinomycetes</taxon>
        <taxon>Kitasatosporales</taxon>
        <taxon>Streptomycetaceae</taxon>
        <taxon>Streptomyces</taxon>
    </lineage>
</organism>
<accession>A0ABV5R4Q8</accession>
<sequence length="332" mass="33697">MSVLVTAARRAAAALVVGAVAFTSAPASAASQDATSSEARTQVTIAPIDLNGPAISEVKVTVTNEGPDRLRKLKVTFNGPVGWAVQPAVRSVDGSYQPGAAATAEFRIQVPEQRAGFTMRTFTASATYEGGDGRGTATGTRVERSGPVLDRLSDAYNNVAITDENNTKAGNYDGEGNSFSAQKLAAVGLTPGASVTALGAQLTWPAATPGTKNNVSSTGQGVKVAGKGSKLVFLGSGVGNGATGTATVIYADGSSTTGSIGFPNWSFQDATAHGATLVKSTDGRNRPDGYGNAGIAYRIFAHSIALDPAKQVELVVLPANAGIHLFDIAVAP</sequence>
<evidence type="ECO:0000256" key="1">
    <source>
        <dbReference type="SAM" id="SignalP"/>
    </source>
</evidence>
<evidence type="ECO:0000259" key="2">
    <source>
        <dbReference type="Pfam" id="PF10633"/>
    </source>
</evidence>
<keyword evidence="4" id="KW-1185">Reference proteome</keyword>
<protein>
    <submittedName>
        <fullName evidence="3">NEW3 domain-containing protein</fullName>
    </submittedName>
</protein>
<gene>
    <name evidence="3" type="ORF">ACFFTL_06245</name>
</gene>
<dbReference type="Pfam" id="PF10633">
    <property type="entry name" value="NPCBM_assoc"/>
    <property type="match status" value="1"/>
</dbReference>
<feature type="domain" description="Alpha-galactosidase NEW3" evidence="2">
    <location>
        <begin position="57"/>
        <end position="128"/>
    </location>
</feature>
<dbReference type="Proteomes" id="UP001589710">
    <property type="component" value="Unassembled WGS sequence"/>
</dbReference>
<dbReference type="RefSeq" id="WP_345515507.1">
    <property type="nucleotide sequence ID" value="NZ_BAAAXD010000031.1"/>
</dbReference>
<dbReference type="Gene3D" id="2.60.40.10">
    <property type="entry name" value="Immunoglobulins"/>
    <property type="match status" value="1"/>
</dbReference>
<feature type="chain" id="PRO_5046555164" evidence="1">
    <location>
        <begin position="30"/>
        <end position="332"/>
    </location>
</feature>
<reference evidence="3 4" key="1">
    <citation type="submission" date="2024-09" db="EMBL/GenBank/DDBJ databases">
        <authorList>
            <person name="Sun Q."/>
            <person name="Mori K."/>
        </authorList>
    </citation>
    <scope>NUCLEOTIDE SEQUENCE [LARGE SCALE GENOMIC DNA]</scope>
    <source>
        <strain evidence="3 4">JCM 3331</strain>
    </source>
</reference>
<dbReference type="InterPro" id="IPR018905">
    <property type="entry name" value="A-galactase_NEW3"/>
</dbReference>
<comment type="caution">
    <text evidence="3">The sequence shown here is derived from an EMBL/GenBank/DDBJ whole genome shotgun (WGS) entry which is preliminary data.</text>
</comment>
<dbReference type="EMBL" id="JBHMCG010000026">
    <property type="protein sequence ID" value="MFB9571944.1"/>
    <property type="molecule type" value="Genomic_DNA"/>
</dbReference>
<feature type="signal peptide" evidence="1">
    <location>
        <begin position="1"/>
        <end position="29"/>
    </location>
</feature>
<proteinExistence type="predicted"/>
<evidence type="ECO:0000313" key="4">
    <source>
        <dbReference type="Proteomes" id="UP001589710"/>
    </source>
</evidence>